<reference evidence="2 3" key="1">
    <citation type="submission" date="2016-10" db="EMBL/GenBank/DDBJ databases">
        <authorList>
            <person name="de Groot N.N."/>
        </authorList>
    </citation>
    <scope>NUCLEOTIDE SEQUENCE [LARGE SCALE GENOMIC DNA]</scope>
    <source>
        <strain evidence="2 3">Nl7</strain>
    </source>
</reference>
<organism evidence="2 3">
    <name type="scientific">Nitrosospira multiformis</name>
    <dbReference type="NCBI Taxonomy" id="1231"/>
    <lineage>
        <taxon>Bacteria</taxon>
        <taxon>Pseudomonadati</taxon>
        <taxon>Pseudomonadota</taxon>
        <taxon>Betaproteobacteria</taxon>
        <taxon>Nitrosomonadales</taxon>
        <taxon>Nitrosomonadaceae</taxon>
        <taxon>Nitrosospira</taxon>
    </lineage>
</organism>
<dbReference type="Pfam" id="PF13480">
    <property type="entry name" value="Acetyltransf_6"/>
    <property type="match status" value="1"/>
</dbReference>
<dbReference type="Proteomes" id="UP000183339">
    <property type="component" value="Unassembled WGS sequence"/>
</dbReference>
<dbReference type="AlphaFoldDB" id="A0A1I0BW91"/>
<keyword evidence="2" id="KW-0808">Transferase</keyword>
<feature type="domain" description="BioF2-like acetyltransferase" evidence="1">
    <location>
        <begin position="107"/>
        <end position="254"/>
    </location>
</feature>
<gene>
    <name evidence="2" type="ORF">SAMN05216412_103162</name>
</gene>
<name>A0A1I0BW91_9PROT</name>
<dbReference type="Gene3D" id="3.40.630.30">
    <property type="match status" value="1"/>
</dbReference>
<sequence>MNQTWHCQQVPIKIQLGDKTLIAPRLWLQVREAGLDDEAPPVAEPIAPADPLHEGSQGFLLRSLRVTGPQPVLRRQGAYLCYVPAQYPRYYIDMQQSFAEYKSKFSSKTRSTISRKIRKYTEHCGGSISWRAYRSPGEMAEFFRLARTVSRTTYQERLLDAGLPDSAEFCEQMERLAQQERVRAFLLFHEDRPVSYLYCPISNGIVLYAYLGYHPDYMNFSVGTILQWLALEYLFDEKTFRLFDFTEGQSEHKKLFATDSVQCANVFFVRANMRNMCLLQAQRAVDHFSKFTGDKMEQLGIKASLKRLIRSGR</sequence>
<accession>A0A1I0BW91</accession>
<dbReference type="InterPro" id="IPR038740">
    <property type="entry name" value="BioF2-like_GNAT_dom"/>
</dbReference>
<dbReference type="SUPFAM" id="SSF55729">
    <property type="entry name" value="Acyl-CoA N-acyltransferases (Nat)"/>
    <property type="match status" value="1"/>
</dbReference>
<dbReference type="InterPro" id="IPR016181">
    <property type="entry name" value="Acyl_CoA_acyltransferase"/>
</dbReference>
<dbReference type="RefSeq" id="WP_081355698.1">
    <property type="nucleotide sequence ID" value="NZ_FOHI01000003.1"/>
</dbReference>
<protein>
    <submittedName>
        <fullName evidence="2">Acetyltransferase (GNAT) domain-containing protein</fullName>
    </submittedName>
</protein>
<dbReference type="EMBL" id="FOHI01000003">
    <property type="protein sequence ID" value="SET11229.1"/>
    <property type="molecule type" value="Genomic_DNA"/>
</dbReference>
<proteinExistence type="predicted"/>
<evidence type="ECO:0000313" key="3">
    <source>
        <dbReference type="Proteomes" id="UP000183339"/>
    </source>
</evidence>
<evidence type="ECO:0000259" key="1">
    <source>
        <dbReference type="Pfam" id="PF13480"/>
    </source>
</evidence>
<dbReference type="GO" id="GO:0016740">
    <property type="term" value="F:transferase activity"/>
    <property type="evidence" value="ECO:0007669"/>
    <property type="project" value="UniProtKB-KW"/>
</dbReference>
<evidence type="ECO:0000313" key="2">
    <source>
        <dbReference type="EMBL" id="SET11229.1"/>
    </source>
</evidence>
<dbReference type="OrthoDB" id="208468at2"/>